<dbReference type="AlphaFoldDB" id="A0A6A6EZK1"/>
<gene>
    <name evidence="2" type="ORF">K469DRAFT_681852</name>
</gene>
<protein>
    <submittedName>
        <fullName evidence="2">Uncharacterized protein</fullName>
    </submittedName>
</protein>
<accession>A0A6A6EZK1</accession>
<keyword evidence="3" id="KW-1185">Reference proteome</keyword>
<dbReference type="OrthoDB" id="5365701at2759"/>
<organism evidence="2 3">
    <name type="scientific">Zopfia rhizophila CBS 207.26</name>
    <dbReference type="NCBI Taxonomy" id="1314779"/>
    <lineage>
        <taxon>Eukaryota</taxon>
        <taxon>Fungi</taxon>
        <taxon>Dikarya</taxon>
        <taxon>Ascomycota</taxon>
        <taxon>Pezizomycotina</taxon>
        <taxon>Dothideomycetes</taxon>
        <taxon>Dothideomycetes incertae sedis</taxon>
        <taxon>Zopfiaceae</taxon>
        <taxon>Zopfia</taxon>
    </lineage>
</organism>
<feature type="compositionally biased region" description="Polar residues" evidence="1">
    <location>
        <begin position="120"/>
        <end position="129"/>
    </location>
</feature>
<dbReference type="Proteomes" id="UP000800200">
    <property type="component" value="Unassembled WGS sequence"/>
</dbReference>
<proteinExistence type="predicted"/>
<feature type="region of interest" description="Disordered" evidence="1">
    <location>
        <begin position="98"/>
        <end position="151"/>
    </location>
</feature>
<evidence type="ECO:0000313" key="2">
    <source>
        <dbReference type="EMBL" id="KAF2195550.1"/>
    </source>
</evidence>
<reference evidence="2" key="1">
    <citation type="journal article" date="2020" name="Stud. Mycol.">
        <title>101 Dothideomycetes genomes: a test case for predicting lifestyles and emergence of pathogens.</title>
        <authorList>
            <person name="Haridas S."/>
            <person name="Albert R."/>
            <person name="Binder M."/>
            <person name="Bloem J."/>
            <person name="Labutti K."/>
            <person name="Salamov A."/>
            <person name="Andreopoulos B."/>
            <person name="Baker S."/>
            <person name="Barry K."/>
            <person name="Bills G."/>
            <person name="Bluhm B."/>
            <person name="Cannon C."/>
            <person name="Castanera R."/>
            <person name="Culley D."/>
            <person name="Daum C."/>
            <person name="Ezra D."/>
            <person name="Gonzalez J."/>
            <person name="Henrissat B."/>
            <person name="Kuo A."/>
            <person name="Liang C."/>
            <person name="Lipzen A."/>
            <person name="Lutzoni F."/>
            <person name="Magnuson J."/>
            <person name="Mondo S."/>
            <person name="Nolan M."/>
            <person name="Ohm R."/>
            <person name="Pangilinan J."/>
            <person name="Park H.-J."/>
            <person name="Ramirez L."/>
            <person name="Alfaro M."/>
            <person name="Sun H."/>
            <person name="Tritt A."/>
            <person name="Yoshinaga Y."/>
            <person name="Zwiers L.-H."/>
            <person name="Turgeon B."/>
            <person name="Goodwin S."/>
            <person name="Spatafora J."/>
            <person name="Crous P."/>
            <person name="Grigoriev I."/>
        </authorList>
    </citation>
    <scope>NUCLEOTIDE SEQUENCE</scope>
    <source>
        <strain evidence="2">CBS 207.26</strain>
    </source>
</reference>
<sequence length="151" mass="16788">MKKMIREHYALLQQTAKGTQSLHKACSAKAPESVFEEGRSRGSVLDFVPNDNDKPDSLEFEFDHLILNSGPYKKTFTNILCSPVEDDSDDAQTIIGQDWPDKPHMQLPLPAHSMREKSLRSTAAHNLDTTAGKPQVGPEKFRSGQGIQSKP</sequence>
<dbReference type="EMBL" id="ML994610">
    <property type="protein sequence ID" value="KAF2195550.1"/>
    <property type="molecule type" value="Genomic_DNA"/>
</dbReference>
<name>A0A6A6EZK1_9PEZI</name>
<evidence type="ECO:0000313" key="3">
    <source>
        <dbReference type="Proteomes" id="UP000800200"/>
    </source>
</evidence>
<evidence type="ECO:0000256" key="1">
    <source>
        <dbReference type="SAM" id="MobiDB-lite"/>
    </source>
</evidence>